<dbReference type="PANTHER" id="PTHR35480:SF1">
    <property type="entry name" value="MATERNAL EFFECT EMBRYO ARREST 22"/>
    <property type="match status" value="1"/>
</dbReference>
<feature type="coiled-coil region" evidence="1">
    <location>
        <begin position="16"/>
        <end position="57"/>
    </location>
</feature>
<feature type="compositionally biased region" description="Basic residues" evidence="2">
    <location>
        <begin position="646"/>
        <end position="655"/>
    </location>
</feature>
<feature type="coiled-coil region" evidence="1">
    <location>
        <begin position="118"/>
        <end position="368"/>
    </location>
</feature>
<gene>
    <name evidence="3" type="ORF">O6P43_026131</name>
</gene>
<sequence length="1359" mass="151712">MAADAALKPESMNACCQVWKDKYSKLEEKRNALRQAVNILRQKFDEIQTENVKLRKAYEEEGARSNIEKEEKLKEYNARISLENEILSLKSEICMLQQHGVTHSQDGNEEVKVLQAGVSEGEKEIKRLKEHLEKQKKREDSEKKIDEDEKQKAVEAWKLVKAEKSKVEEYKLQLSSKEKEVDEMKSKSACEMLKFKEARKKFEAEKQKVITERKRAEAEMVKAQELAEAYRKKADCLSQQLQEDKKSVEEAKKKLEVEKLKALKEKKRADFEMGKANEQKKLAEENLKKAIEAKHSSYQFSQQLQESRKMIEDLKAKMHELSSSGKPVGVSGFTSEIHVESTKMKLLKKQLKLEKMRVKHAKQKYQLETNRNTILGQELGRLKLEFIQFSHRLNTLDRSFSPIPESIDDQVKSGNNKKNANMKRRLCSLESYWTHSQCENELLKTRCINMDAYDPLGKTMQHTAPIVSISGGNFTKSISGIESKFESLIGGSNRKMLQSSAVNSSTASFSDGQLVGSQERGGFPVATSAIIDGENFNTGTAMSDLSGEVTKIWCKENFCVSENTFRSPLSINDKTANGHIGNRNSILDVVESIEILYSEGKKLHLLVENKLSDLHGLLQKQIDEPSKGGRSLVPNRQGSSHEKHDRARKKRKTSHEKKGDMELGSNNDDTKSTEKAGTGRFGDTDVCRQSSHPTYLIGSAQAGRERRNDFTSNHDPTVTFKELSDGNYMNLLALDNSADEERYRIAMNNPLSPSLPEIEQHEVKTSDIDKSKPFSGETFEHKQLLNMKENLFPLQGCDFVGAGINSDSLQVNLSVTSHDLQHNEMVGDGQDHVCSEVGSLQDNIPQYCVVFSNNEDSSSISRIYCATRNCMALCSLVTQTEWAVNSILLTLKMEQQLLSKEKVCVLLSLLMLNFLITSLRKFGELLNGNLLLISDSYAEQICTVLSDAETRTLFSECGPLDKLLCLIEDFLIEGRVMVYNDVPYETSTDSRTHVFLDGLNISLSSRTASCEQLVAGSIILASISAVIDRIGFICEASYNVFRMSRQDSSLLLTILHVFAYLGGEKIFSLGNYGLVMTVLGSIVMFLESGSSSVASASCLSSINWLHAELYPGAKCPFSECAASVDIVVSLLLEMLGNYALQKNSHQSTIKPIHSSTSKFLSDDGKAELHSGHEVVHCTLDMNCDVPCCLKNYLASAASEVVNKITMCHLSDVLSLVELVACKMSWSWTCTRIVPELLKILKLCVVENIAVAITVLLGQLGRLGVDSGGFEDKGVENVRCNLFAYLCGGSTMKAGPLQIATANSLLGLLPLDLETLFMSASSSSCVSTDAEVLRKWFAQLNKDQQDFLICLFRSTAVYKK</sequence>
<keyword evidence="4" id="KW-1185">Reference proteome</keyword>
<proteinExistence type="predicted"/>
<accession>A0AAD7LC49</accession>
<dbReference type="Proteomes" id="UP001163823">
    <property type="component" value="Chromosome 10"/>
</dbReference>
<evidence type="ECO:0000313" key="4">
    <source>
        <dbReference type="Proteomes" id="UP001163823"/>
    </source>
</evidence>
<keyword evidence="1" id="KW-0175">Coiled coil</keyword>
<evidence type="ECO:0000313" key="3">
    <source>
        <dbReference type="EMBL" id="KAJ7954565.1"/>
    </source>
</evidence>
<dbReference type="EMBL" id="JARAOO010000010">
    <property type="protein sequence ID" value="KAJ7954565.1"/>
    <property type="molecule type" value="Genomic_DNA"/>
</dbReference>
<organism evidence="3 4">
    <name type="scientific">Quillaja saponaria</name>
    <name type="common">Soap bark tree</name>
    <dbReference type="NCBI Taxonomy" id="32244"/>
    <lineage>
        <taxon>Eukaryota</taxon>
        <taxon>Viridiplantae</taxon>
        <taxon>Streptophyta</taxon>
        <taxon>Embryophyta</taxon>
        <taxon>Tracheophyta</taxon>
        <taxon>Spermatophyta</taxon>
        <taxon>Magnoliopsida</taxon>
        <taxon>eudicotyledons</taxon>
        <taxon>Gunneridae</taxon>
        <taxon>Pentapetalae</taxon>
        <taxon>rosids</taxon>
        <taxon>fabids</taxon>
        <taxon>Fabales</taxon>
        <taxon>Quillajaceae</taxon>
        <taxon>Quillaja</taxon>
    </lineage>
</organism>
<reference evidence="3" key="1">
    <citation type="journal article" date="2023" name="Science">
        <title>Elucidation of the pathway for biosynthesis of saponin adjuvants from the soapbark tree.</title>
        <authorList>
            <person name="Reed J."/>
            <person name="Orme A."/>
            <person name="El-Demerdash A."/>
            <person name="Owen C."/>
            <person name="Martin L.B.B."/>
            <person name="Misra R.C."/>
            <person name="Kikuchi S."/>
            <person name="Rejzek M."/>
            <person name="Martin A.C."/>
            <person name="Harkess A."/>
            <person name="Leebens-Mack J."/>
            <person name="Louveau T."/>
            <person name="Stephenson M.J."/>
            <person name="Osbourn A."/>
        </authorList>
    </citation>
    <scope>NUCLEOTIDE SEQUENCE</scope>
    <source>
        <strain evidence="3">S10</strain>
    </source>
</reference>
<evidence type="ECO:0000256" key="2">
    <source>
        <dbReference type="SAM" id="MobiDB-lite"/>
    </source>
</evidence>
<dbReference type="PANTHER" id="PTHR35480">
    <property type="entry name" value="MATERNAL EFFECT EMBRYO ARREST 22"/>
    <property type="match status" value="1"/>
</dbReference>
<protein>
    <submittedName>
        <fullName evidence="3">Maternal effect embryo arrest protein</fullName>
    </submittedName>
</protein>
<comment type="caution">
    <text evidence="3">The sequence shown here is derived from an EMBL/GenBank/DDBJ whole genome shotgun (WGS) entry which is preliminary data.</text>
</comment>
<name>A0AAD7LC49_QUISA</name>
<feature type="region of interest" description="Disordered" evidence="2">
    <location>
        <begin position="621"/>
        <end position="690"/>
    </location>
</feature>
<evidence type="ECO:0000256" key="1">
    <source>
        <dbReference type="SAM" id="Coils"/>
    </source>
</evidence>